<dbReference type="InterPro" id="IPR024529">
    <property type="entry name" value="ECF_trnsprt_substrate-spec"/>
</dbReference>
<dbReference type="Pfam" id="PF12822">
    <property type="entry name" value="ECF_trnsprt"/>
    <property type="match status" value="1"/>
</dbReference>
<evidence type="ECO:0000313" key="1">
    <source>
        <dbReference type="EMBL" id="UZX29765.1"/>
    </source>
</evidence>
<sequence length="203" mass="22199">MKRDNTVKLAVTAVFMAILILQTFVPNIGYIRILPAIPAITTIPLTVAIYGSLLNPCYGTVFGLFWGLTRLVVAYTQPGDMVSLLLFRNPVISLVPSILAGLFPSLITKYFQQKNLPVKKWVYVLNGAVTSLTNTGLVITLASLFFMRNPQILLSNIGNFTAGMPLFIVLLVSLGMNGLVEAIFTAIVTPIVVTPLHYIMKRA</sequence>
<evidence type="ECO:0000313" key="2">
    <source>
        <dbReference type="Proteomes" id="UP001164557"/>
    </source>
</evidence>
<protein>
    <submittedName>
        <fullName evidence="1">ECF transporter S component</fullName>
    </submittedName>
</protein>
<dbReference type="KEGG" id="lhs:DLD54_00545"/>
<dbReference type="GO" id="GO:0022857">
    <property type="term" value="F:transmembrane transporter activity"/>
    <property type="evidence" value="ECO:0007669"/>
    <property type="project" value="InterPro"/>
</dbReference>
<dbReference type="Proteomes" id="UP001164557">
    <property type="component" value="Chromosome"/>
</dbReference>
<accession>A0A0F4M8F4</accession>
<dbReference type="OrthoDB" id="9813540at2"/>
<name>A0A0F4M8F4_9LACO</name>
<dbReference type="AlphaFoldDB" id="A0A0F4M8F4"/>
<gene>
    <name evidence="1" type="ORF">LDX53_00565</name>
</gene>
<proteinExistence type="predicted"/>
<dbReference type="EMBL" id="CP084389">
    <property type="protein sequence ID" value="UZX29765.1"/>
    <property type="molecule type" value="Genomic_DNA"/>
</dbReference>
<dbReference type="RefSeq" id="WP_046326552.1">
    <property type="nucleotide sequence ID" value="NZ_CP029544.1"/>
</dbReference>
<reference evidence="1" key="1">
    <citation type="submission" date="2021-09" db="EMBL/GenBank/DDBJ databases">
        <title>Lactobacillus species from Apis mellifera, Switzerland.</title>
        <authorList>
            <person name="Pfister J."/>
            <person name="Brown A."/>
            <person name="Neumann P."/>
            <person name="Collaud A."/>
            <person name="Retschnig G."/>
            <person name="Perreten V."/>
        </authorList>
    </citation>
    <scope>NUCLEOTIDE SEQUENCE</scope>
    <source>
        <strain evidence="1">IBH002</strain>
    </source>
</reference>
<keyword evidence="2" id="KW-1185">Reference proteome</keyword>
<dbReference type="Gene3D" id="1.10.1760.20">
    <property type="match status" value="1"/>
</dbReference>
<organism evidence="1 2">
    <name type="scientific">Lactobacillus helsingborgensis</name>
    <dbReference type="NCBI Taxonomy" id="1218494"/>
    <lineage>
        <taxon>Bacteria</taxon>
        <taxon>Bacillati</taxon>
        <taxon>Bacillota</taxon>
        <taxon>Bacilli</taxon>
        <taxon>Lactobacillales</taxon>
        <taxon>Lactobacillaceae</taxon>
        <taxon>Lactobacillus</taxon>
    </lineage>
</organism>